<organism evidence="4 5">
    <name type="scientific">Methylobacterium nodulans (strain LMG 21967 / CNCM I-2342 / ORS 2060)</name>
    <dbReference type="NCBI Taxonomy" id="460265"/>
    <lineage>
        <taxon>Bacteria</taxon>
        <taxon>Pseudomonadati</taxon>
        <taxon>Pseudomonadota</taxon>
        <taxon>Alphaproteobacteria</taxon>
        <taxon>Hyphomicrobiales</taxon>
        <taxon>Methylobacteriaceae</taxon>
        <taxon>Methylobacterium</taxon>
    </lineage>
</organism>
<dbReference type="AlphaFoldDB" id="B8IDM5"/>
<dbReference type="Pfam" id="PF22172">
    <property type="entry name" value="C2c1_helical"/>
    <property type="match status" value="1"/>
</dbReference>
<evidence type="ECO:0000259" key="3">
    <source>
        <dbReference type="Pfam" id="PF22172"/>
    </source>
</evidence>
<reference evidence="4 5" key="1">
    <citation type="submission" date="2009-01" db="EMBL/GenBank/DDBJ databases">
        <title>Complete sequence of chromosome of Methylobacterium nodulans ORS 2060.</title>
        <authorList>
            <consortium name="US DOE Joint Genome Institute"/>
            <person name="Lucas S."/>
            <person name="Copeland A."/>
            <person name="Lapidus A."/>
            <person name="Glavina del Rio T."/>
            <person name="Dalin E."/>
            <person name="Tice H."/>
            <person name="Bruce D."/>
            <person name="Goodwin L."/>
            <person name="Pitluck S."/>
            <person name="Sims D."/>
            <person name="Brettin T."/>
            <person name="Detter J.C."/>
            <person name="Han C."/>
            <person name="Larimer F."/>
            <person name="Land M."/>
            <person name="Hauser L."/>
            <person name="Kyrpides N."/>
            <person name="Ivanova N."/>
            <person name="Marx C.J."/>
            <person name="Richardson P."/>
        </authorList>
    </citation>
    <scope>NUCLEOTIDE SEQUENCE [LARGE SCALE GENOMIC DNA]</scope>
    <source>
        <strain evidence="5">LMG 21967 / CNCM I-2342 / ORS 2060</strain>
    </source>
</reference>
<dbReference type="InterPro" id="IPR053603">
    <property type="entry name" value="Cas12b_endonuclease"/>
</dbReference>
<dbReference type="InterPro" id="IPR054010">
    <property type="entry name" value="C2c1_Nuc-II"/>
</dbReference>
<dbReference type="InterPro" id="IPR054011">
    <property type="entry name" value="C2c1_RuvC-like"/>
</dbReference>
<proteinExistence type="predicted"/>
<evidence type="ECO:0000313" key="5">
    <source>
        <dbReference type="Proteomes" id="UP000008207"/>
    </source>
</evidence>
<feature type="domain" description="CRISPR-associated endonuclease C2c1 Nuc-II" evidence="1">
    <location>
        <begin position="514"/>
        <end position="644"/>
    </location>
</feature>
<dbReference type="HOGENOM" id="CLU_416659_0_0_5"/>
<dbReference type="Proteomes" id="UP000008207">
    <property type="component" value="Chromosome"/>
</dbReference>
<feature type="domain" description="CRISPR-associated endonuclease C2c1 second helical" evidence="3">
    <location>
        <begin position="167"/>
        <end position="315"/>
    </location>
</feature>
<dbReference type="InterPro" id="IPR054012">
    <property type="entry name" value="C2c1_helical_2nd"/>
</dbReference>
<dbReference type="NCBIfam" id="NF033949">
    <property type="entry name" value="Cas12b"/>
    <property type="match status" value="1"/>
</dbReference>
<evidence type="ECO:0000259" key="2">
    <source>
        <dbReference type="Pfam" id="PF22126"/>
    </source>
</evidence>
<accession>B8IDM5</accession>
<feature type="domain" description="C2c1 CRISPR-Cas endonuclease RuvC-like" evidence="2">
    <location>
        <begin position="318"/>
        <end position="510"/>
    </location>
</feature>
<dbReference type="RefSeq" id="WP_015927307.1">
    <property type="nucleotide sequence ID" value="NC_011894.1"/>
</dbReference>
<evidence type="ECO:0000259" key="1">
    <source>
        <dbReference type="Pfam" id="PF22077"/>
    </source>
</evidence>
<protein>
    <submittedName>
        <fullName evidence="4">Uncharacterized protein</fullName>
    </submittedName>
</protein>
<dbReference type="eggNOG" id="COG0675">
    <property type="taxonomic scope" value="Bacteria"/>
</dbReference>
<sequence>MLTKQDKQQKITYCTNMNEVFEAKLGSADLLLNWDHLRGRIRDRVDAGDIGSAFLKLALDVAHVLPDGVDDQLARAAFHFQSAKGAKSKHADSVQAGLRVLSIDLGVRSFATCSVFELKDTAPTTGVAFPLAEFRLWAVHERSFTLELPGENVGAAGQQWRAQADAELRQLRGGLNRHRQLLRAATVQKGERDAYLTDLREAWSAKELWPFEASLLSELERCSTVADPLWQDTCKRAARLYRTEFGAVVSEWRSRTRSREDRKYAGKSMWSVQHLTDVRRFLQSWSLAGRASGDIRRLDRERGGVFAKDLLDHIDALKDDRLKTGADLIVQAARGFQRNEFGYWVQKHAPCHVILFEDLSRYRMRTDRPRRENSQLMQWAHRGVPDMVGMQGEIYGIQDRRDPDSARKHARQPLAAFCLDTPAAFSSRYHASTMTPGIRCHPLRKREFEDQGFLELLKRENEGLDLNGYKPGDLVPLPGGEVFVCLNANGLSRIHADINAAQNLQRRFWTQHGDAFRLPCGKSAVQGQIRWAPLSMGKRQAGALGGFGYLEPTGHDSGSCQWRKTTEAEWRRLSGAQKDRDEAAAAEDEELQGLEEELLERSGERVVFFRDPSGVVLPTDLWFPSAAFWSIVRAKTVGRLRSHLDAQAEASYAVAAGL</sequence>
<keyword evidence="5" id="KW-1185">Reference proteome</keyword>
<evidence type="ECO:0000313" key="4">
    <source>
        <dbReference type="EMBL" id="ACL55597.1"/>
    </source>
</evidence>
<gene>
    <name evidence="4" type="ordered locus">Mnod_0560</name>
</gene>
<name>B8IDM5_METNO</name>
<dbReference type="EMBL" id="CP001349">
    <property type="protein sequence ID" value="ACL55597.1"/>
    <property type="molecule type" value="Genomic_DNA"/>
</dbReference>
<dbReference type="Pfam" id="PF22077">
    <property type="entry name" value="C2c1_Nuc-II"/>
    <property type="match status" value="1"/>
</dbReference>
<dbReference type="Pfam" id="PF22126">
    <property type="entry name" value="C2c1_RuvC-like"/>
    <property type="match status" value="1"/>
</dbReference>
<dbReference type="KEGG" id="mno:Mnod_0560"/>